<evidence type="ECO:0000256" key="3">
    <source>
        <dbReference type="ARBA" id="ARBA00022741"/>
    </source>
</evidence>
<evidence type="ECO:0000256" key="2">
    <source>
        <dbReference type="ARBA" id="ARBA00022679"/>
    </source>
</evidence>
<dbReference type="Gene3D" id="3.40.50.10840">
    <property type="entry name" value="Putative sugar-binding, N-terminal domain"/>
    <property type="match status" value="1"/>
</dbReference>
<feature type="domain" description="Four-carbon acid sugar kinase nucleotide binding" evidence="8">
    <location>
        <begin position="250"/>
        <end position="416"/>
    </location>
</feature>
<evidence type="ECO:0000259" key="8">
    <source>
        <dbReference type="Pfam" id="PF17042"/>
    </source>
</evidence>
<evidence type="ECO:0000256" key="4">
    <source>
        <dbReference type="ARBA" id="ARBA00022777"/>
    </source>
</evidence>
<reference evidence="9 10" key="2">
    <citation type="submission" date="2020-04" db="EMBL/GenBank/DDBJ databases">
        <authorList>
            <person name="Fomenkov A."/>
            <person name="Anton B.P."/>
            <person name="Roberts R.J."/>
        </authorList>
    </citation>
    <scope>NUCLEOTIDE SEQUENCE [LARGE SCALE GENOMIC DNA]</scope>
    <source>
        <strain evidence="9 10">S2</strain>
    </source>
</reference>
<comment type="similarity">
    <text evidence="1">Belongs to the four-carbon acid sugar kinase family.</text>
</comment>
<dbReference type="Pfam" id="PF07005">
    <property type="entry name" value="SBD_N"/>
    <property type="match status" value="1"/>
</dbReference>
<sequence length="426" mass="47248">MGKLIGIVADDITGANDIGIMFAKADWQTEVFPYPLYNKTGTFPPDVLIMDTNSRLDRYEEAYEKVFASTKSLQALGCEQFFNKTCSVFRGNIGAEFDAMLDALENEFAVVVLGFPKNGRITMYGQHYVHGKKLADSEFRNDPVHPMLHSDLVDILQAQTKRKVALVDHEIVEQGSEKLKQEIYQMRSQCQYLIVDVKDQSSLQIIARAIKDEKIICGASGIAEELALVMNKDQNGTRSITLPKLEAGILCAAGSLMPQTFNQVEEMKQRGLPVFEMKTVSLFSDQKDAHLEELITNLTTLLNDGKDVLVHSSNTQDVVKETKQLGTRLGYTNTSISRMVSESLAFVVDETLKRTKVNRLLLAGGETSASVCSRLGIEGLAVWKEIETGLPSCISLDSTPRMLVLKSGSFGSKDFFTKAIDHLKEN</sequence>
<dbReference type="InterPro" id="IPR031475">
    <property type="entry name" value="NBD_C"/>
</dbReference>
<evidence type="ECO:0000256" key="6">
    <source>
        <dbReference type="ARBA" id="ARBA00023277"/>
    </source>
</evidence>
<evidence type="ECO:0000313" key="9">
    <source>
        <dbReference type="EMBL" id="QIZ10348.1"/>
    </source>
</evidence>
<dbReference type="Gene3D" id="3.40.980.20">
    <property type="entry name" value="Four-carbon acid sugar kinase, nucleotide binding domain"/>
    <property type="match status" value="1"/>
</dbReference>
<dbReference type="GO" id="GO:0005524">
    <property type="term" value="F:ATP binding"/>
    <property type="evidence" value="ECO:0007669"/>
    <property type="project" value="UniProtKB-KW"/>
</dbReference>
<keyword evidence="6" id="KW-0119">Carbohydrate metabolism</keyword>
<evidence type="ECO:0000256" key="1">
    <source>
        <dbReference type="ARBA" id="ARBA00005715"/>
    </source>
</evidence>
<dbReference type="InterPro" id="IPR010737">
    <property type="entry name" value="4-carb_acid_sugar_kinase_N"/>
</dbReference>
<keyword evidence="5" id="KW-0067">ATP-binding</keyword>
<dbReference type="EMBL" id="CP051128">
    <property type="protein sequence ID" value="QIZ10348.1"/>
    <property type="molecule type" value="Genomic_DNA"/>
</dbReference>
<dbReference type="GO" id="GO:0016301">
    <property type="term" value="F:kinase activity"/>
    <property type="evidence" value="ECO:0007669"/>
    <property type="project" value="UniProtKB-KW"/>
</dbReference>
<keyword evidence="4 9" id="KW-0418">Kinase</keyword>
<proteinExistence type="inferred from homology"/>
<protein>
    <submittedName>
        <fullName evidence="9">Four-carbon acid sugar kinase family protein</fullName>
    </submittedName>
</protein>
<reference evidence="9 10" key="1">
    <citation type="submission" date="2020-04" db="EMBL/GenBank/DDBJ databases">
        <title>Genome-Wide Identification of 5-Methylcytosine Sites in Bacterial Genomes By High-Throughput Sequencing of MspJI Restriction Fragments.</title>
        <authorList>
            <person name="Wu V."/>
        </authorList>
    </citation>
    <scope>NUCLEOTIDE SEQUENCE [LARGE SCALE GENOMIC DNA]</scope>
    <source>
        <strain evidence="9 10">S2</strain>
    </source>
</reference>
<organism evidence="9 10">
    <name type="scientific">Priestia megaterium</name>
    <name type="common">Bacillus megaterium</name>
    <dbReference type="NCBI Taxonomy" id="1404"/>
    <lineage>
        <taxon>Bacteria</taxon>
        <taxon>Bacillati</taxon>
        <taxon>Bacillota</taxon>
        <taxon>Bacilli</taxon>
        <taxon>Bacillales</taxon>
        <taxon>Bacillaceae</taxon>
        <taxon>Priestia</taxon>
    </lineage>
</organism>
<name>A0A6H1P9Y4_PRIMG</name>
<keyword evidence="2" id="KW-0808">Transferase</keyword>
<keyword evidence="3" id="KW-0547">Nucleotide-binding</keyword>
<evidence type="ECO:0000313" key="10">
    <source>
        <dbReference type="Proteomes" id="UP000501868"/>
    </source>
</evidence>
<evidence type="ECO:0000259" key="7">
    <source>
        <dbReference type="Pfam" id="PF07005"/>
    </source>
</evidence>
<dbReference type="AlphaFoldDB" id="A0A6H1P9Y4"/>
<dbReference type="InterPro" id="IPR037051">
    <property type="entry name" value="4-carb_acid_sugar_kinase_N_sf"/>
</dbReference>
<evidence type="ECO:0000256" key="5">
    <source>
        <dbReference type="ARBA" id="ARBA00022840"/>
    </source>
</evidence>
<dbReference type="Pfam" id="PF17042">
    <property type="entry name" value="NBD_C"/>
    <property type="match status" value="1"/>
</dbReference>
<feature type="domain" description="Four-carbon acid sugar kinase N-terminal" evidence="7">
    <location>
        <begin position="5"/>
        <end position="226"/>
    </location>
</feature>
<dbReference type="Proteomes" id="UP000501868">
    <property type="component" value="Chromosome"/>
</dbReference>
<accession>A0A6H1P9Y4</accession>
<gene>
    <name evidence="9" type="ORF">HFZ78_29580</name>
</gene>
<dbReference type="SUPFAM" id="SSF142764">
    <property type="entry name" value="YgbK-like"/>
    <property type="match status" value="1"/>
</dbReference>
<dbReference type="InterPro" id="IPR042213">
    <property type="entry name" value="NBD_C_sf"/>
</dbReference>